<dbReference type="AlphaFoldDB" id="A0AAD5G492"/>
<dbReference type="SMART" id="SM00101">
    <property type="entry name" value="14_3_3"/>
    <property type="match status" value="1"/>
</dbReference>
<evidence type="ECO:0000256" key="2">
    <source>
        <dbReference type="SAM" id="MobiDB-lite"/>
    </source>
</evidence>
<reference evidence="4" key="1">
    <citation type="submission" date="2022-06" db="EMBL/GenBank/DDBJ databases">
        <title>Uncovering the hologenomic basis of an extraordinary plant invasion.</title>
        <authorList>
            <person name="Bieker V.C."/>
            <person name="Martin M.D."/>
            <person name="Gilbert T."/>
            <person name="Hodgins K."/>
            <person name="Battlay P."/>
            <person name="Petersen B."/>
            <person name="Wilson J."/>
        </authorList>
    </citation>
    <scope>NUCLEOTIDE SEQUENCE</scope>
    <source>
        <strain evidence="4">AA19_3_7</strain>
        <tissue evidence="4">Leaf</tissue>
    </source>
</reference>
<proteinExistence type="inferred from homology"/>
<dbReference type="Gene3D" id="1.20.190.20">
    <property type="entry name" value="14-3-3 domain"/>
    <property type="match status" value="1"/>
</dbReference>
<dbReference type="PRINTS" id="PR00305">
    <property type="entry name" value="1433ZETA"/>
</dbReference>
<comment type="similarity">
    <text evidence="1">Belongs to the 14-3-3 family.</text>
</comment>
<dbReference type="Proteomes" id="UP001206925">
    <property type="component" value="Unassembled WGS sequence"/>
</dbReference>
<dbReference type="InterPro" id="IPR036815">
    <property type="entry name" value="14-3-3_dom_sf"/>
</dbReference>
<feature type="domain" description="14-3-3" evidence="3">
    <location>
        <begin position="1"/>
        <end position="121"/>
    </location>
</feature>
<feature type="compositionally biased region" description="Basic and acidic residues" evidence="2">
    <location>
        <begin position="132"/>
        <end position="142"/>
    </location>
</feature>
<name>A0AAD5G492_AMBAR</name>
<evidence type="ECO:0000313" key="4">
    <source>
        <dbReference type="EMBL" id="KAI7727632.1"/>
    </source>
</evidence>
<evidence type="ECO:0000313" key="5">
    <source>
        <dbReference type="Proteomes" id="UP001206925"/>
    </source>
</evidence>
<evidence type="ECO:0000256" key="1">
    <source>
        <dbReference type="ARBA" id="ARBA00006141"/>
    </source>
</evidence>
<sequence length="142" mass="15747">KGDYFRYLAEYKSGEDCKDVTLQSLKAYEAATAIATSDLPPTHPIRLGLALNFSVFYYEIMASPERACSIAKQAFDDAVPELDSLDEEAYKDSSLIMQLIKDNLTLWTSDIAEEGGTPKTHTHTTHFINSCEHPKAGEPQGK</sequence>
<keyword evidence="5" id="KW-1185">Reference proteome</keyword>
<dbReference type="Pfam" id="PF00244">
    <property type="entry name" value="14-3-3"/>
    <property type="match status" value="1"/>
</dbReference>
<feature type="region of interest" description="Disordered" evidence="2">
    <location>
        <begin position="117"/>
        <end position="142"/>
    </location>
</feature>
<comment type="caution">
    <text evidence="4">The sequence shown here is derived from an EMBL/GenBank/DDBJ whole genome shotgun (WGS) entry which is preliminary data.</text>
</comment>
<dbReference type="EMBL" id="JAMZMK010011339">
    <property type="protein sequence ID" value="KAI7727632.1"/>
    <property type="molecule type" value="Genomic_DNA"/>
</dbReference>
<dbReference type="InterPro" id="IPR000308">
    <property type="entry name" value="14-3-3"/>
</dbReference>
<dbReference type="PANTHER" id="PTHR18860">
    <property type="entry name" value="14-3-3 PROTEIN"/>
    <property type="match status" value="1"/>
</dbReference>
<dbReference type="InterPro" id="IPR023410">
    <property type="entry name" value="14-3-3_domain"/>
</dbReference>
<accession>A0AAD5G492</accession>
<dbReference type="SUPFAM" id="SSF48445">
    <property type="entry name" value="14-3-3 protein"/>
    <property type="match status" value="1"/>
</dbReference>
<gene>
    <name evidence="4" type="ORF">M8C21_003423</name>
</gene>
<feature type="non-terminal residue" evidence="4">
    <location>
        <position position="1"/>
    </location>
</feature>
<evidence type="ECO:0000259" key="3">
    <source>
        <dbReference type="SMART" id="SM00101"/>
    </source>
</evidence>
<protein>
    <recommendedName>
        <fullName evidence="3">14-3-3 domain-containing protein</fullName>
    </recommendedName>
</protein>
<organism evidence="4 5">
    <name type="scientific">Ambrosia artemisiifolia</name>
    <name type="common">Common ragweed</name>
    <dbReference type="NCBI Taxonomy" id="4212"/>
    <lineage>
        <taxon>Eukaryota</taxon>
        <taxon>Viridiplantae</taxon>
        <taxon>Streptophyta</taxon>
        <taxon>Embryophyta</taxon>
        <taxon>Tracheophyta</taxon>
        <taxon>Spermatophyta</taxon>
        <taxon>Magnoliopsida</taxon>
        <taxon>eudicotyledons</taxon>
        <taxon>Gunneridae</taxon>
        <taxon>Pentapetalae</taxon>
        <taxon>asterids</taxon>
        <taxon>campanulids</taxon>
        <taxon>Asterales</taxon>
        <taxon>Asteraceae</taxon>
        <taxon>Asteroideae</taxon>
        <taxon>Heliantheae alliance</taxon>
        <taxon>Heliantheae</taxon>
        <taxon>Ambrosia</taxon>
    </lineage>
</organism>